<evidence type="ECO:0000259" key="9">
    <source>
        <dbReference type="Pfam" id="PF10590"/>
    </source>
</evidence>
<feature type="domain" description="Pyridoxamine 5'-phosphate oxidase N-terminal" evidence="8">
    <location>
        <begin position="20"/>
        <end position="137"/>
    </location>
</feature>
<feature type="binding site" evidence="7">
    <location>
        <begin position="58"/>
        <end position="59"/>
    </location>
    <ligand>
        <name>FMN</name>
        <dbReference type="ChEBI" id="CHEBI:58210"/>
    </ligand>
</feature>
<feature type="binding site" evidence="7">
    <location>
        <position position="87"/>
    </location>
    <ligand>
        <name>FMN</name>
        <dbReference type="ChEBI" id="CHEBI:58210"/>
    </ligand>
</feature>
<feature type="binding site" evidence="7">
    <location>
        <position position="64"/>
    </location>
    <ligand>
        <name>FMN</name>
        <dbReference type="ChEBI" id="CHEBI:58210"/>
    </ligand>
</feature>
<gene>
    <name evidence="10" type="primary">pdxH</name>
    <name evidence="10" type="ORF">COB13_07265</name>
</gene>
<dbReference type="InterPro" id="IPR000659">
    <property type="entry name" value="Pyridox_Oxase"/>
</dbReference>
<proteinExistence type="inferred from homology"/>
<keyword evidence="3 7" id="KW-0288">FMN</keyword>
<reference evidence="10" key="2">
    <citation type="journal article" date="2018" name="ISME J.">
        <title>A dynamic microbial community with high functional redundancy inhabits the cold, oxic subseafloor aquifer.</title>
        <authorList>
            <person name="Tully B.J."/>
            <person name="Wheat C.G."/>
            <person name="Glazer B.T."/>
            <person name="Huber J.A."/>
        </authorList>
    </citation>
    <scope>NUCLEOTIDE SEQUENCE</scope>
    <source>
        <strain evidence="10">NORP83</strain>
    </source>
</reference>
<evidence type="ECO:0000256" key="5">
    <source>
        <dbReference type="ARBA" id="ARBA00023096"/>
    </source>
</evidence>
<name>A0A2A4Z3R2_9PROT</name>
<dbReference type="PIRSF" id="PIRSF000190">
    <property type="entry name" value="Pyd_amn-ph_oxd"/>
    <property type="match status" value="1"/>
</dbReference>
<organism evidence="10">
    <name type="scientific">OCS116 cluster bacterium</name>
    <dbReference type="NCBI Taxonomy" id="2030921"/>
    <lineage>
        <taxon>Bacteria</taxon>
        <taxon>Pseudomonadati</taxon>
        <taxon>Pseudomonadota</taxon>
        <taxon>Alphaproteobacteria</taxon>
        <taxon>OCS116 cluster</taxon>
    </lineage>
</organism>
<evidence type="ECO:0000256" key="3">
    <source>
        <dbReference type="ARBA" id="ARBA00022643"/>
    </source>
</evidence>
<keyword evidence="5" id="KW-0664">Pyridoxine biosynthesis</keyword>
<dbReference type="EMBL" id="NVUS01000007">
    <property type="protein sequence ID" value="PCJ01653.1"/>
    <property type="molecule type" value="Genomic_DNA"/>
</dbReference>
<evidence type="ECO:0000256" key="1">
    <source>
        <dbReference type="ARBA" id="ARBA00007301"/>
    </source>
</evidence>
<dbReference type="PANTHER" id="PTHR10851:SF0">
    <property type="entry name" value="PYRIDOXINE-5'-PHOSPHATE OXIDASE"/>
    <property type="match status" value="1"/>
</dbReference>
<evidence type="ECO:0000256" key="4">
    <source>
        <dbReference type="ARBA" id="ARBA00023002"/>
    </source>
</evidence>
<sequence length="194" mass="22400">MSAQTPFELFEYWFEKAKKNKLVKYPDAMNLATVSADGQPSNRNVLLKEWDEQGFVFYTNLSSRKGGEIAANAKVSLCFHWDDMDVQIRIEGVCELVSDAQADAYFDSRALQSRVGAWASKQSQPLESHAHLLKRVAKAGLRLPMGKMHRPDFWSGYCVVPHRIEVMQMKDFRLHERREFRRNGNVWSEGLLYP</sequence>
<dbReference type="Gene3D" id="2.30.110.10">
    <property type="entry name" value="Electron Transport, Fmn-binding Protein, Chain A"/>
    <property type="match status" value="1"/>
</dbReference>
<evidence type="ECO:0000256" key="6">
    <source>
        <dbReference type="NCBIfam" id="TIGR00558"/>
    </source>
</evidence>
<accession>A0A2A4Z3R2</accession>
<feature type="binding site" evidence="7">
    <location>
        <begin position="122"/>
        <end position="123"/>
    </location>
    <ligand>
        <name>FMN</name>
        <dbReference type="ChEBI" id="CHEBI:58210"/>
    </ligand>
</feature>
<evidence type="ECO:0000313" key="10">
    <source>
        <dbReference type="EMBL" id="PCJ01653.1"/>
    </source>
</evidence>
<comment type="similarity">
    <text evidence="1">Belongs to the pyridoxamine 5'-phosphate oxidase family.</text>
</comment>
<keyword evidence="4" id="KW-0560">Oxidoreductase</keyword>
<dbReference type="InterPro" id="IPR019576">
    <property type="entry name" value="Pyridoxamine_oxidase_dimer_C"/>
</dbReference>
<feature type="binding site" evidence="7">
    <location>
        <position position="65"/>
    </location>
    <ligand>
        <name>FMN</name>
        <dbReference type="ChEBI" id="CHEBI:58210"/>
    </ligand>
</feature>
<evidence type="ECO:0000259" key="8">
    <source>
        <dbReference type="Pfam" id="PF01243"/>
    </source>
</evidence>
<reference key="1">
    <citation type="submission" date="2017-08" db="EMBL/GenBank/DDBJ databases">
        <title>A dynamic microbial community with high functional redundancy inhabits the cold, oxic subseafloor aquifer.</title>
        <authorList>
            <person name="Tully B.J."/>
            <person name="Wheat C.G."/>
            <person name="Glazer B.T."/>
            <person name="Huber J.A."/>
        </authorList>
    </citation>
    <scope>NUCLEOTIDE SEQUENCE [LARGE SCALE GENOMIC DNA]</scope>
</reference>
<protein>
    <recommendedName>
        <fullName evidence="6">Pyridoxamine 5'-phosphate oxidase</fullName>
        <ecNumber evidence="6">1.4.3.5</ecNumber>
    </recommendedName>
</protein>
<dbReference type="NCBIfam" id="NF004231">
    <property type="entry name" value="PRK05679.1"/>
    <property type="match status" value="1"/>
</dbReference>
<feature type="binding site" evidence="7">
    <location>
        <position position="177"/>
    </location>
    <ligand>
        <name>FMN</name>
        <dbReference type="ChEBI" id="CHEBI:58210"/>
    </ligand>
</feature>
<comment type="caution">
    <text evidence="10">The sequence shown here is derived from an EMBL/GenBank/DDBJ whole genome shotgun (WGS) entry which is preliminary data.</text>
</comment>
<keyword evidence="2" id="KW-0285">Flavoprotein</keyword>
<dbReference type="PANTHER" id="PTHR10851">
    <property type="entry name" value="PYRIDOXINE-5-PHOSPHATE OXIDASE"/>
    <property type="match status" value="1"/>
</dbReference>
<comment type="cofactor">
    <cofactor evidence="7">
        <name>FMN</name>
        <dbReference type="ChEBI" id="CHEBI:58210"/>
    </cofactor>
    <text evidence="7">Binds 1 FMN per subunit.</text>
</comment>
<dbReference type="GO" id="GO:0004733">
    <property type="term" value="F:pyridoxamine phosphate oxidase activity"/>
    <property type="evidence" value="ECO:0007669"/>
    <property type="project" value="UniProtKB-UniRule"/>
</dbReference>
<dbReference type="AlphaFoldDB" id="A0A2A4Z3R2"/>
<dbReference type="NCBIfam" id="TIGR00558">
    <property type="entry name" value="pdxH"/>
    <property type="match status" value="1"/>
</dbReference>
<dbReference type="InterPro" id="IPR012349">
    <property type="entry name" value="Split_barrel_FMN-bd"/>
</dbReference>
<dbReference type="Pfam" id="PF10590">
    <property type="entry name" value="PNP_phzG_C"/>
    <property type="match status" value="1"/>
</dbReference>
<dbReference type="GO" id="GO:0010181">
    <property type="term" value="F:FMN binding"/>
    <property type="evidence" value="ECO:0007669"/>
    <property type="project" value="UniProtKB-UniRule"/>
</dbReference>
<feature type="binding site" evidence="7">
    <location>
        <begin position="43"/>
        <end position="48"/>
    </location>
    <ligand>
        <name>FMN</name>
        <dbReference type="ChEBI" id="CHEBI:58210"/>
    </ligand>
</feature>
<dbReference type="SUPFAM" id="SSF50475">
    <property type="entry name" value="FMN-binding split barrel"/>
    <property type="match status" value="1"/>
</dbReference>
<dbReference type="InterPro" id="IPR011576">
    <property type="entry name" value="Pyridox_Oxase_N"/>
</dbReference>
<dbReference type="EC" id="1.4.3.5" evidence="6"/>
<dbReference type="Pfam" id="PF01243">
    <property type="entry name" value="PNPOx_N"/>
    <property type="match status" value="1"/>
</dbReference>
<evidence type="ECO:0000256" key="7">
    <source>
        <dbReference type="PIRSR" id="PIRSR000190-2"/>
    </source>
</evidence>
<dbReference type="GO" id="GO:0008615">
    <property type="term" value="P:pyridoxine biosynthetic process"/>
    <property type="evidence" value="ECO:0007669"/>
    <property type="project" value="UniProtKB-UniRule"/>
</dbReference>
<evidence type="ECO:0000256" key="2">
    <source>
        <dbReference type="ARBA" id="ARBA00022630"/>
    </source>
</evidence>
<feature type="domain" description="Pyridoxine 5'-phosphate oxidase dimerisation C-terminal" evidence="9">
    <location>
        <begin position="154"/>
        <end position="194"/>
    </location>
</feature>